<reference evidence="1 2" key="1">
    <citation type="submission" date="2007-10" db="EMBL/GenBank/DDBJ databases">
        <title>Complete sequence of Caldivirga maquilingensis IC-167.</title>
        <authorList>
            <consortium name="US DOE Joint Genome Institute"/>
            <person name="Copeland A."/>
            <person name="Lucas S."/>
            <person name="Lapidus A."/>
            <person name="Barry K."/>
            <person name="Glavina del Rio T."/>
            <person name="Dalin E."/>
            <person name="Tice H."/>
            <person name="Pitluck S."/>
            <person name="Saunders E."/>
            <person name="Brettin T."/>
            <person name="Bruce D."/>
            <person name="Detter J.C."/>
            <person name="Han C."/>
            <person name="Schmutz J."/>
            <person name="Larimer F."/>
            <person name="Land M."/>
            <person name="Hauser L."/>
            <person name="Kyrpides N."/>
            <person name="Ivanova N."/>
            <person name="Biddle J.F."/>
            <person name="Zhang Z."/>
            <person name="Fitz-Gibbon S.T."/>
            <person name="Lowe T.M."/>
            <person name="Saltikov C."/>
            <person name="House C.H."/>
            <person name="Richardson P."/>
        </authorList>
    </citation>
    <scope>NUCLEOTIDE SEQUENCE [LARGE SCALE GENOMIC DNA]</scope>
    <source>
        <strain evidence="2">ATCC 700844 / DSM 13496 / JCM 10307 / IC-167</strain>
    </source>
</reference>
<protein>
    <recommendedName>
        <fullName evidence="3">DNA-binding protein</fullName>
    </recommendedName>
</protein>
<sequence length="121" mass="13871">MASVKLVREARMKVTTHNKVMHMKMNVMIKLKEYASSSKGNLITVRPSKIAQEINTVGRVTRADGVVIRNFLEQLVERGYMEVIKRSARGKVYGIRKGGEFWKLLMSHNPEDILDLINIEE</sequence>
<accession>A8MAE1</accession>
<gene>
    <name evidence="1" type="ordered locus">Cmaq_1695</name>
</gene>
<dbReference type="STRING" id="397948.Cmaq_1695"/>
<evidence type="ECO:0008006" key="3">
    <source>
        <dbReference type="Google" id="ProtNLM"/>
    </source>
</evidence>
<dbReference type="AlphaFoldDB" id="A8MAE1"/>
<evidence type="ECO:0000313" key="2">
    <source>
        <dbReference type="Proteomes" id="UP000001137"/>
    </source>
</evidence>
<dbReference type="EMBL" id="CP000852">
    <property type="protein sequence ID" value="ABW02518.1"/>
    <property type="molecule type" value="Genomic_DNA"/>
</dbReference>
<dbReference type="HOGENOM" id="CLU_2021585_0_0_2"/>
<organism evidence="1 2">
    <name type="scientific">Caldivirga maquilingensis (strain ATCC 700844 / DSM 13496 / JCM 10307 / IC-167)</name>
    <dbReference type="NCBI Taxonomy" id="397948"/>
    <lineage>
        <taxon>Archaea</taxon>
        <taxon>Thermoproteota</taxon>
        <taxon>Thermoprotei</taxon>
        <taxon>Thermoproteales</taxon>
        <taxon>Thermoproteaceae</taxon>
        <taxon>Caldivirga</taxon>
    </lineage>
</organism>
<keyword evidence="2" id="KW-1185">Reference proteome</keyword>
<name>A8MAE1_CALMQ</name>
<dbReference type="Proteomes" id="UP000001137">
    <property type="component" value="Chromosome"/>
</dbReference>
<proteinExistence type="predicted"/>
<evidence type="ECO:0000313" key="1">
    <source>
        <dbReference type="EMBL" id="ABW02518.1"/>
    </source>
</evidence>
<dbReference type="eggNOG" id="arCOG05697">
    <property type="taxonomic scope" value="Archaea"/>
</dbReference>
<dbReference type="KEGG" id="cma:Cmaq_1695"/>